<dbReference type="EMBL" id="CAEX01003075">
    <property type="protein sequence ID" value="CCD19271.1"/>
    <property type="molecule type" value="Genomic_DNA"/>
</dbReference>
<feature type="compositionally biased region" description="Basic residues" evidence="1">
    <location>
        <begin position="190"/>
        <end position="200"/>
    </location>
</feature>
<reference evidence="2 3" key="1">
    <citation type="journal article" date="2012" name="Proc. Natl. Acad. Sci. U.S.A.">
        <title>Antigenic diversity is generated by distinct evolutionary mechanisms in African trypanosome species.</title>
        <authorList>
            <person name="Jackson A.P."/>
            <person name="Berry A."/>
            <person name="Aslett M."/>
            <person name="Allison H.C."/>
            <person name="Burton P."/>
            <person name="Vavrova-Anderson J."/>
            <person name="Brown R."/>
            <person name="Browne H."/>
            <person name="Corton N."/>
            <person name="Hauser H."/>
            <person name="Gamble J."/>
            <person name="Gilderthorp R."/>
            <person name="Marcello L."/>
            <person name="McQuillan J."/>
            <person name="Otto T.D."/>
            <person name="Quail M.A."/>
            <person name="Sanders M.J."/>
            <person name="van Tonder A."/>
            <person name="Ginger M.L."/>
            <person name="Field M.C."/>
            <person name="Barry J.D."/>
            <person name="Hertz-Fowler C."/>
            <person name="Berriman M."/>
        </authorList>
    </citation>
    <scope>NUCLEOTIDE SEQUENCE</scope>
    <source>
        <strain evidence="2 3">Y486</strain>
    </source>
</reference>
<evidence type="ECO:0000313" key="3">
    <source>
        <dbReference type="Proteomes" id="UP000009027"/>
    </source>
</evidence>
<accession>F9WNZ9</accession>
<sequence length="200" mass="21570">MRRLSVCCPARTACLARLVAKKTVWVRTALRCATAMLSDALPCQVVCTCAFTVAFALDGSRSAPCPWWRHAVPGAASNDPATAGPPCVLCEVETGFYWAGDALPAVARATSLAASRARSVPVGLRPRKLAQRRVGRPLDRKFRIQTGHEHTVLGPLSCRSQRTPLAAFPEPAGPSVPRRRKTQETGDAGRHRHRLVATLS</sequence>
<organism evidence="2 3">
    <name type="scientific">Trypanosoma vivax (strain Y486)</name>
    <dbReference type="NCBI Taxonomy" id="1055687"/>
    <lineage>
        <taxon>Eukaryota</taxon>
        <taxon>Discoba</taxon>
        <taxon>Euglenozoa</taxon>
        <taxon>Kinetoplastea</taxon>
        <taxon>Metakinetoplastina</taxon>
        <taxon>Trypanosomatida</taxon>
        <taxon>Trypanosomatidae</taxon>
        <taxon>Trypanosoma</taxon>
        <taxon>Duttonella</taxon>
    </lineage>
</organism>
<evidence type="ECO:0000256" key="1">
    <source>
        <dbReference type="SAM" id="MobiDB-lite"/>
    </source>
</evidence>
<evidence type="ECO:0000313" key="2">
    <source>
        <dbReference type="EMBL" id="CCD19271.1"/>
    </source>
</evidence>
<keyword evidence="3" id="KW-1185">Reference proteome</keyword>
<name>F9WNZ9_TRYVY</name>
<gene>
    <name evidence="2" type="ORF">TvY486_0019600</name>
</gene>
<dbReference type="Proteomes" id="UP000009027">
    <property type="component" value="Unassembled WGS sequence"/>
</dbReference>
<dbReference type="AlphaFoldDB" id="F9WNZ9"/>
<feature type="region of interest" description="Disordered" evidence="1">
    <location>
        <begin position="165"/>
        <end position="200"/>
    </location>
</feature>
<proteinExistence type="predicted"/>
<protein>
    <submittedName>
        <fullName evidence="2">Uncharacterized protein</fullName>
    </submittedName>
</protein>
<dbReference type="VEuPathDB" id="TriTrypDB:TvY486_0019600"/>